<evidence type="ECO:0000256" key="4">
    <source>
        <dbReference type="ARBA" id="ARBA00023242"/>
    </source>
</evidence>
<evidence type="ECO:0000256" key="1">
    <source>
        <dbReference type="ARBA" id="ARBA00004123"/>
    </source>
</evidence>
<feature type="chain" id="PRO_5008148584" evidence="5">
    <location>
        <begin position="21"/>
        <end position="618"/>
    </location>
</feature>
<keyword evidence="3" id="KW-0813">Transport</keyword>
<dbReference type="GO" id="GO:0017056">
    <property type="term" value="F:structural constituent of nuclear pore"/>
    <property type="evidence" value="ECO:0007669"/>
    <property type="project" value="TreeGrafter"/>
</dbReference>
<reference evidence="6" key="1">
    <citation type="submission" date="2016-06" db="UniProtKB">
        <authorList>
            <consortium name="WormBaseParasite"/>
        </authorList>
    </citation>
    <scope>IDENTIFICATION</scope>
</reference>
<dbReference type="GO" id="GO:0044611">
    <property type="term" value="C:nuclear pore inner ring"/>
    <property type="evidence" value="ECO:0007669"/>
    <property type="project" value="TreeGrafter"/>
</dbReference>
<dbReference type="InterPro" id="IPR021827">
    <property type="entry name" value="Nup186/Nup192/Nup205"/>
</dbReference>
<comment type="subcellular location">
    <subcellularLocation>
        <location evidence="1">Nucleus</location>
    </subcellularLocation>
</comment>
<dbReference type="PANTHER" id="PTHR31344">
    <property type="entry name" value="NUCLEAR PORE COMPLEX PROTEIN NUP205"/>
    <property type="match status" value="1"/>
</dbReference>
<dbReference type="WBParaSite" id="GPUH_0001598001-mRNA-1">
    <property type="protein sequence ID" value="GPUH_0001598001-mRNA-1"/>
    <property type="gene ID" value="GPUH_0001598001"/>
</dbReference>
<organism evidence="6">
    <name type="scientific">Gongylonema pulchrum</name>
    <dbReference type="NCBI Taxonomy" id="637853"/>
    <lineage>
        <taxon>Eukaryota</taxon>
        <taxon>Metazoa</taxon>
        <taxon>Ecdysozoa</taxon>
        <taxon>Nematoda</taxon>
        <taxon>Chromadorea</taxon>
        <taxon>Rhabditida</taxon>
        <taxon>Spirurina</taxon>
        <taxon>Spiruromorpha</taxon>
        <taxon>Spiruroidea</taxon>
        <taxon>Gongylonematidae</taxon>
        <taxon>Gongylonema</taxon>
    </lineage>
</organism>
<evidence type="ECO:0000313" key="6">
    <source>
        <dbReference type="WBParaSite" id="GPUH_0001598001-mRNA-1"/>
    </source>
</evidence>
<dbReference type="AlphaFoldDB" id="A0A183E4R7"/>
<sequence length="618" mass="70331">LTAVTSANFLCVFFYQSCFAGEVQLQHFPFLTRGLCAVVCYYDAHRFISASVRALAELKINEEIPKSDALTSALNALLTDTAFVKRLIEVLQTVSVQTELQNLHQPHVNGLGGPKHQEILRELIEEILTNCAHTLYLISSSWRLDSVPPFLDNLFTPLKSLQPTALFQNAHLPLWIAALILISPHNLLNMRCASELLMAFHKHVMLDDWQDSCMRASLQFAIVVSYNWLNVHQLVQEVLGGFAIKENELLERAVNGLAFQFIRKCVIPVPKFRENVMAFSVVDTLIKNFLAHFTNQVMLLQRAGEMELQNVEDELQHGHLSKPMLHFENLIRGIADLYDGNSIHSVHLSAQFCSHENNCRRLISPVLQVAFLDMVKNICKCQESAHFIFELLSSSPEKYGESSLCWDHFWKALHDYLGYFKQRKGRPSRVMQESAGQQHPLPQIPQTELAGLIAWVQLAEVVAEHDSAARRQFFDNNSWSCVETSASLVTSAVPLVLKGAFYRFLASLAVYEYGTARIWAALISFSVIKKTTSGKLTGIQFHWARKDFLKDELETRECAMKSYDSSLGFLRLMKTLFRHMHTVDSGHLLCYLQFIIKSIICQFANRSYNNVQQMIMVM</sequence>
<protein>
    <submittedName>
        <fullName evidence="6">Rif1_N domain-containing protein</fullName>
    </submittedName>
</protein>
<proteinExistence type="inferred from homology"/>
<comment type="similarity">
    <text evidence="2">Belongs to the NUP186/NUP192/NUP205 family.</text>
</comment>
<dbReference type="GO" id="GO:0006999">
    <property type="term" value="P:nuclear pore organization"/>
    <property type="evidence" value="ECO:0007669"/>
    <property type="project" value="TreeGrafter"/>
</dbReference>
<name>A0A183E4R7_9BILA</name>
<evidence type="ECO:0000256" key="3">
    <source>
        <dbReference type="ARBA" id="ARBA00022448"/>
    </source>
</evidence>
<accession>A0A183E4R7</accession>
<keyword evidence="4" id="KW-0539">Nucleus</keyword>
<dbReference type="PANTHER" id="PTHR31344:SF0">
    <property type="entry name" value="NUCLEAR PORE COMPLEX PROTEIN NUP205"/>
    <property type="match status" value="1"/>
</dbReference>
<evidence type="ECO:0000256" key="2">
    <source>
        <dbReference type="ARBA" id="ARBA00005892"/>
    </source>
</evidence>
<dbReference type="Pfam" id="PF11894">
    <property type="entry name" value="Nup192"/>
    <property type="match status" value="1"/>
</dbReference>
<feature type="signal peptide" evidence="5">
    <location>
        <begin position="1"/>
        <end position="20"/>
    </location>
</feature>
<keyword evidence="5" id="KW-0732">Signal</keyword>
<evidence type="ECO:0000256" key="5">
    <source>
        <dbReference type="SAM" id="SignalP"/>
    </source>
</evidence>